<evidence type="ECO:0000313" key="4">
    <source>
        <dbReference type="EMBL" id="PYF71645.1"/>
    </source>
</evidence>
<dbReference type="PROSITE" id="PS50110">
    <property type="entry name" value="RESPONSE_REGULATORY"/>
    <property type="match status" value="1"/>
</dbReference>
<dbReference type="GO" id="GO:0003677">
    <property type="term" value="F:DNA binding"/>
    <property type="evidence" value="ECO:0007669"/>
    <property type="project" value="InterPro"/>
</dbReference>
<organism evidence="4 5">
    <name type="scientific">Pedobacter nutrimenti</name>
    <dbReference type="NCBI Taxonomy" id="1241337"/>
    <lineage>
        <taxon>Bacteria</taxon>
        <taxon>Pseudomonadati</taxon>
        <taxon>Bacteroidota</taxon>
        <taxon>Sphingobacteriia</taxon>
        <taxon>Sphingobacteriales</taxon>
        <taxon>Sphingobacteriaceae</taxon>
        <taxon>Pedobacter</taxon>
    </lineage>
</organism>
<dbReference type="GO" id="GO:0000156">
    <property type="term" value="F:phosphorelay response regulator activity"/>
    <property type="evidence" value="ECO:0007669"/>
    <property type="project" value="InterPro"/>
</dbReference>
<dbReference type="InterPro" id="IPR046947">
    <property type="entry name" value="LytR-like"/>
</dbReference>
<evidence type="ECO:0000259" key="3">
    <source>
        <dbReference type="PROSITE" id="PS50930"/>
    </source>
</evidence>
<gene>
    <name evidence="4" type="ORF">B0O44_107262</name>
</gene>
<evidence type="ECO:0000259" key="2">
    <source>
        <dbReference type="PROSITE" id="PS50110"/>
    </source>
</evidence>
<dbReference type="AlphaFoldDB" id="A0A318UAV0"/>
<dbReference type="InterPro" id="IPR011006">
    <property type="entry name" value="CheY-like_superfamily"/>
</dbReference>
<dbReference type="SMART" id="SM00850">
    <property type="entry name" value="LytTR"/>
    <property type="match status" value="1"/>
</dbReference>
<dbReference type="Gene3D" id="2.40.50.1020">
    <property type="entry name" value="LytTr DNA-binding domain"/>
    <property type="match status" value="1"/>
</dbReference>
<accession>A0A318UAV0</accession>
<feature type="domain" description="HTH LytTR-type" evidence="3">
    <location>
        <begin position="134"/>
        <end position="230"/>
    </location>
</feature>
<dbReference type="InterPro" id="IPR007492">
    <property type="entry name" value="LytTR_DNA-bd_dom"/>
</dbReference>
<dbReference type="SUPFAM" id="SSF52172">
    <property type="entry name" value="CheY-like"/>
    <property type="match status" value="1"/>
</dbReference>
<comment type="caution">
    <text evidence="4">The sequence shown here is derived from an EMBL/GenBank/DDBJ whole genome shotgun (WGS) entry which is preliminary data.</text>
</comment>
<dbReference type="PANTHER" id="PTHR37299:SF1">
    <property type="entry name" value="STAGE 0 SPORULATION PROTEIN A HOMOLOG"/>
    <property type="match status" value="1"/>
</dbReference>
<name>A0A318UAV0_9SPHI</name>
<sequence>MNCLIVDDQKIFRELIKRWFDFDPTLVLVGECADALEAYHKILEGQVDLIFLDIHMPGLSGLELARILGDKRPLIIFTTSKSEHAIDAFDLNVVDFLVKPIASDRFFKAVEKARAIITNKNMTINSNVDEFAFVRDSNTIKRIRIKDILFLEAVRDYVKIFLADQSCSVHSPLKEVEQKLPEDFFFRVHRSFIVNIHKIDTIEGKTLIINNHFVPVSSAYKADLQKRMRFL</sequence>
<dbReference type="Gene3D" id="3.40.50.2300">
    <property type="match status" value="1"/>
</dbReference>
<dbReference type="Proteomes" id="UP000248198">
    <property type="component" value="Unassembled WGS sequence"/>
</dbReference>
<dbReference type="PANTHER" id="PTHR37299">
    <property type="entry name" value="TRANSCRIPTIONAL REGULATOR-RELATED"/>
    <property type="match status" value="1"/>
</dbReference>
<feature type="domain" description="Response regulatory" evidence="2">
    <location>
        <begin position="2"/>
        <end position="114"/>
    </location>
</feature>
<dbReference type="SMART" id="SM00448">
    <property type="entry name" value="REC"/>
    <property type="match status" value="1"/>
</dbReference>
<dbReference type="Pfam" id="PF00072">
    <property type="entry name" value="Response_reg"/>
    <property type="match status" value="1"/>
</dbReference>
<dbReference type="RefSeq" id="WP_110833781.1">
    <property type="nucleotide sequence ID" value="NZ_QKLU01000007.1"/>
</dbReference>
<proteinExistence type="predicted"/>
<dbReference type="OrthoDB" id="9787344at2"/>
<evidence type="ECO:0000256" key="1">
    <source>
        <dbReference type="PROSITE-ProRule" id="PRU00169"/>
    </source>
</evidence>
<dbReference type="PROSITE" id="PS50930">
    <property type="entry name" value="HTH_LYTTR"/>
    <property type="match status" value="1"/>
</dbReference>
<protein>
    <submittedName>
        <fullName evidence="4">LytTR family two component transcriptional regulator</fullName>
    </submittedName>
</protein>
<keyword evidence="1" id="KW-0597">Phosphoprotein</keyword>
<dbReference type="InterPro" id="IPR001789">
    <property type="entry name" value="Sig_transdc_resp-reg_receiver"/>
</dbReference>
<evidence type="ECO:0000313" key="5">
    <source>
        <dbReference type="Proteomes" id="UP000248198"/>
    </source>
</evidence>
<dbReference type="EMBL" id="QKLU01000007">
    <property type="protein sequence ID" value="PYF71645.1"/>
    <property type="molecule type" value="Genomic_DNA"/>
</dbReference>
<dbReference type="Pfam" id="PF04397">
    <property type="entry name" value="LytTR"/>
    <property type="match status" value="1"/>
</dbReference>
<feature type="modified residue" description="4-aspartylphosphate" evidence="1">
    <location>
        <position position="53"/>
    </location>
</feature>
<keyword evidence="5" id="KW-1185">Reference proteome</keyword>
<reference evidence="4 5" key="1">
    <citation type="submission" date="2018-06" db="EMBL/GenBank/DDBJ databases">
        <title>Genomic Encyclopedia of Archaeal and Bacterial Type Strains, Phase II (KMG-II): from individual species to whole genera.</title>
        <authorList>
            <person name="Goeker M."/>
        </authorList>
    </citation>
    <scope>NUCLEOTIDE SEQUENCE [LARGE SCALE GENOMIC DNA]</scope>
    <source>
        <strain evidence="4 5">DSM 27372</strain>
    </source>
</reference>